<name>A0A803NTK0_CANSA</name>
<proteinExistence type="predicted"/>
<evidence type="ECO:0000313" key="1">
    <source>
        <dbReference type="EnsemblPlants" id="cds.evm.model.02.1422"/>
    </source>
</evidence>
<dbReference type="Proteomes" id="UP000596661">
    <property type="component" value="Chromosome 2"/>
</dbReference>
<evidence type="ECO:0000313" key="2">
    <source>
        <dbReference type="Proteomes" id="UP000596661"/>
    </source>
</evidence>
<organism evidence="1 2">
    <name type="scientific">Cannabis sativa</name>
    <name type="common">Hemp</name>
    <name type="synonym">Marijuana</name>
    <dbReference type="NCBI Taxonomy" id="3483"/>
    <lineage>
        <taxon>Eukaryota</taxon>
        <taxon>Viridiplantae</taxon>
        <taxon>Streptophyta</taxon>
        <taxon>Embryophyta</taxon>
        <taxon>Tracheophyta</taxon>
        <taxon>Spermatophyta</taxon>
        <taxon>Magnoliopsida</taxon>
        <taxon>eudicotyledons</taxon>
        <taxon>Gunneridae</taxon>
        <taxon>Pentapetalae</taxon>
        <taxon>rosids</taxon>
        <taxon>fabids</taxon>
        <taxon>Rosales</taxon>
        <taxon>Cannabaceae</taxon>
        <taxon>Cannabis</taxon>
    </lineage>
</organism>
<sequence>MAKGYHHEEVAVDEEDTAMEEIAAPKIVLNSFQWEMEQYQNKFKIMPTSGSMRPKGVFRVFQAYSGIDSPFGESFQVNARKEASTFGAGAILRWKRICR</sequence>
<dbReference type="AlphaFoldDB" id="A0A803NTK0"/>
<dbReference type="EMBL" id="UZAU01000193">
    <property type="status" value="NOT_ANNOTATED_CDS"/>
    <property type="molecule type" value="Genomic_DNA"/>
</dbReference>
<reference evidence="1" key="2">
    <citation type="submission" date="2021-03" db="UniProtKB">
        <authorList>
            <consortium name="EnsemblPlants"/>
        </authorList>
    </citation>
    <scope>IDENTIFICATION</scope>
</reference>
<protein>
    <submittedName>
        <fullName evidence="1">Uncharacterized protein</fullName>
    </submittedName>
</protein>
<keyword evidence="2" id="KW-1185">Reference proteome</keyword>
<dbReference type="EnsemblPlants" id="evm.model.02.1422">
    <property type="protein sequence ID" value="cds.evm.model.02.1422"/>
    <property type="gene ID" value="evm.TU.02.1422"/>
</dbReference>
<dbReference type="Gramene" id="evm.model.02.1422">
    <property type="protein sequence ID" value="cds.evm.model.02.1422"/>
    <property type="gene ID" value="evm.TU.02.1422"/>
</dbReference>
<accession>A0A803NTK0</accession>
<reference evidence="1" key="1">
    <citation type="submission" date="2018-11" db="EMBL/GenBank/DDBJ databases">
        <authorList>
            <person name="Grassa J C."/>
        </authorList>
    </citation>
    <scope>NUCLEOTIDE SEQUENCE [LARGE SCALE GENOMIC DNA]</scope>
</reference>